<comment type="similarity">
    <text evidence="1">Belongs to the membrane fusion protein (MFP) (TC 8.A.1) family.</text>
</comment>
<evidence type="ECO:0000256" key="1">
    <source>
        <dbReference type="ARBA" id="ARBA00009477"/>
    </source>
</evidence>
<dbReference type="Gene3D" id="1.10.287.470">
    <property type="entry name" value="Helix hairpin bin"/>
    <property type="match status" value="1"/>
</dbReference>
<keyword evidence="8" id="KW-1185">Reference proteome</keyword>
<protein>
    <submittedName>
        <fullName evidence="7">Efflux RND transporter periplasmic adaptor subunit</fullName>
    </submittedName>
</protein>
<evidence type="ECO:0000256" key="3">
    <source>
        <dbReference type="SAM" id="SignalP"/>
    </source>
</evidence>
<evidence type="ECO:0000259" key="4">
    <source>
        <dbReference type="Pfam" id="PF25876"/>
    </source>
</evidence>
<dbReference type="Gene3D" id="2.40.420.20">
    <property type="match status" value="1"/>
</dbReference>
<dbReference type="InterPro" id="IPR058792">
    <property type="entry name" value="Beta-barrel_RND_2"/>
</dbReference>
<dbReference type="EMBL" id="JAHYBZ010000003">
    <property type="protein sequence ID" value="MBW6398196.1"/>
    <property type="molecule type" value="Genomic_DNA"/>
</dbReference>
<evidence type="ECO:0000256" key="2">
    <source>
        <dbReference type="SAM" id="Coils"/>
    </source>
</evidence>
<dbReference type="InterPro" id="IPR058627">
    <property type="entry name" value="MdtA-like_C"/>
</dbReference>
<accession>A0ABS7A7H5</accession>
<dbReference type="Gene3D" id="2.40.50.100">
    <property type="match status" value="1"/>
</dbReference>
<proteinExistence type="inferred from homology"/>
<organism evidence="7 8">
    <name type="scientific">Roseomonas alba</name>
    <dbReference type="NCBI Taxonomy" id="2846776"/>
    <lineage>
        <taxon>Bacteria</taxon>
        <taxon>Pseudomonadati</taxon>
        <taxon>Pseudomonadota</taxon>
        <taxon>Alphaproteobacteria</taxon>
        <taxon>Acetobacterales</taxon>
        <taxon>Roseomonadaceae</taxon>
        <taxon>Roseomonas</taxon>
    </lineage>
</organism>
<dbReference type="Pfam" id="PF25954">
    <property type="entry name" value="Beta-barrel_RND_2"/>
    <property type="match status" value="1"/>
</dbReference>
<keyword evidence="3" id="KW-0732">Signal</keyword>
<feature type="domain" description="Multidrug resistance protein MdtA-like alpha-helical hairpin" evidence="4">
    <location>
        <begin position="110"/>
        <end position="178"/>
    </location>
</feature>
<name>A0ABS7A7H5_9PROT</name>
<dbReference type="PANTHER" id="PTHR30469">
    <property type="entry name" value="MULTIDRUG RESISTANCE PROTEIN MDTA"/>
    <property type="match status" value="1"/>
</dbReference>
<keyword evidence="2" id="KW-0175">Coiled coil</keyword>
<sequence>MLPRPRRLSFVSRRRLCLSLLLGAAMLAGCDGDTPPPQPEVRPVRVVTVEHSAGGEVVSLTGTVQAETEVNLAFRIDGRLVERMVNVGDAVRAGQVVARLNPENEENGLRAARAQLAAAQAQFTEAANNYWRQSELLRDGWTTRVRYDQAAQARQTAQSAVDAAQAQVGIAETRLGYTELVSDVNGRVTARGAEPGEVVQPGRMIIQVARDEGRDAVFDVPPALKDQAPANPVIDVVLSSDPSVRTTGRVREVSPRADAVTGTFQVRVGLADPPPGMRLGATVTGRLTLGSAAGYAIPASALTRTDNQPAVWVVDPANQTVALRTVELVRHDPGHVVVGAGLAAGDIVVTAGVQALRPGQKVRLLGGAR</sequence>
<evidence type="ECO:0000259" key="6">
    <source>
        <dbReference type="Pfam" id="PF25967"/>
    </source>
</evidence>
<comment type="caution">
    <text evidence="7">The sequence shown here is derived from an EMBL/GenBank/DDBJ whole genome shotgun (WGS) entry which is preliminary data.</text>
</comment>
<evidence type="ECO:0000313" key="7">
    <source>
        <dbReference type="EMBL" id="MBW6398196.1"/>
    </source>
</evidence>
<feature type="domain" description="CusB-like beta-barrel" evidence="5">
    <location>
        <begin position="218"/>
        <end position="288"/>
    </location>
</feature>
<reference evidence="7 8" key="1">
    <citation type="submission" date="2021-07" db="EMBL/GenBank/DDBJ databases">
        <authorList>
            <person name="So Y."/>
        </authorList>
    </citation>
    <scope>NUCLEOTIDE SEQUENCE [LARGE SCALE GENOMIC DNA]</scope>
    <source>
        <strain evidence="7 8">HJA6</strain>
    </source>
</reference>
<feature type="chain" id="PRO_5046700867" evidence="3">
    <location>
        <begin position="31"/>
        <end position="369"/>
    </location>
</feature>
<evidence type="ECO:0000259" key="5">
    <source>
        <dbReference type="Pfam" id="PF25954"/>
    </source>
</evidence>
<dbReference type="NCBIfam" id="TIGR01730">
    <property type="entry name" value="RND_mfp"/>
    <property type="match status" value="1"/>
</dbReference>
<dbReference type="PANTHER" id="PTHR30469:SF38">
    <property type="entry name" value="HLYD FAMILY SECRETION PROTEIN"/>
    <property type="match status" value="1"/>
</dbReference>
<dbReference type="Gene3D" id="2.40.30.170">
    <property type="match status" value="1"/>
</dbReference>
<gene>
    <name evidence="7" type="ORF">KPL78_10085</name>
</gene>
<dbReference type="Proteomes" id="UP001196565">
    <property type="component" value="Unassembled WGS sequence"/>
</dbReference>
<dbReference type="RefSeq" id="WP_219762809.1">
    <property type="nucleotide sequence ID" value="NZ_JAHYBZ010000003.1"/>
</dbReference>
<evidence type="ECO:0000313" key="8">
    <source>
        <dbReference type="Proteomes" id="UP001196565"/>
    </source>
</evidence>
<dbReference type="SUPFAM" id="SSF111369">
    <property type="entry name" value="HlyD-like secretion proteins"/>
    <property type="match status" value="1"/>
</dbReference>
<feature type="domain" description="Multidrug resistance protein MdtA-like C-terminal permuted SH3" evidence="6">
    <location>
        <begin position="297"/>
        <end position="354"/>
    </location>
</feature>
<dbReference type="Pfam" id="PF25876">
    <property type="entry name" value="HH_MFP_RND"/>
    <property type="match status" value="1"/>
</dbReference>
<feature type="coiled-coil region" evidence="2">
    <location>
        <begin position="109"/>
        <end position="167"/>
    </location>
</feature>
<dbReference type="PROSITE" id="PS51257">
    <property type="entry name" value="PROKAR_LIPOPROTEIN"/>
    <property type="match status" value="1"/>
</dbReference>
<dbReference type="InterPro" id="IPR058624">
    <property type="entry name" value="MdtA-like_HH"/>
</dbReference>
<dbReference type="InterPro" id="IPR006143">
    <property type="entry name" value="RND_pump_MFP"/>
</dbReference>
<feature type="signal peptide" evidence="3">
    <location>
        <begin position="1"/>
        <end position="30"/>
    </location>
</feature>
<dbReference type="Pfam" id="PF25967">
    <property type="entry name" value="RND-MFP_C"/>
    <property type="match status" value="1"/>
</dbReference>